<accession>A0A239J5D6</accession>
<evidence type="ECO:0000313" key="3">
    <source>
        <dbReference type="Proteomes" id="UP000198282"/>
    </source>
</evidence>
<keyword evidence="3" id="KW-1185">Reference proteome</keyword>
<dbReference type="AlphaFoldDB" id="A0A239J5D6"/>
<feature type="region of interest" description="Disordered" evidence="1">
    <location>
        <begin position="27"/>
        <end position="100"/>
    </location>
</feature>
<dbReference type="Proteomes" id="UP000198282">
    <property type="component" value="Unassembled WGS sequence"/>
</dbReference>
<gene>
    <name evidence="2" type="ORF">SAMN05216276_102177</name>
</gene>
<organism evidence="2 3">
    <name type="scientific">Streptosporangium subroseum</name>
    <dbReference type="NCBI Taxonomy" id="106412"/>
    <lineage>
        <taxon>Bacteria</taxon>
        <taxon>Bacillati</taxon>
        <taxon>Actinomycetota</taxon>
        <taxon>Actinomycetes</taxon>
        <taxon>Streptosporangiales</taxon>
        <taxon>Streptosporangiaceae</taxon>
        <taxon>Streptosporangium</taxon>
    </lineage>
</organism>
<protein>
    <submittedName>
        <fullName evidence="2">Uncharacterized protein</fullName>
    </submittedName>
</protein>
<reference evidence="2 3" key="1">
    <citation type="submission" date="2017-06" db="EMBL/GenBank/DDBJ databases">
        <authorList>
            <person name="Kim H.J."/>
            <person name="Triplett B.A."/>
        </authorList>
    </citation>
    <scope>NUCLEOTIDE SEQUENCE [LARGE SCALE GENOMIC DNA]</scope>
    <source>
        <strain evidence="2 3">CGMCC 4.2132</strain>
    </source>
</reference>
<feature type="compositionally biased region" description="Polar residues" evidence="1">
    <location>
        <begin position="34"/>
        <end position="44"/>
    </location>
</feature>
<evidence type="ECO:0000313" key="2">
    <source>
        <dbReference type="EMBL" id="SNS99864.1"/>
    </source>
</evidence>
<dbReference type="EMBL" id="FZOD01000021">
    <property type="protein sequence ID" value="SNS99864.1"/>
    <property type="molecule type" value="Genomic_DNA"/>
</dbReference>
<evidence type="ECO:0000256" key="1">
    <source>
        <dbReference type="SAM" id="MobiDB-lite"/>
    </source>
</evidence>
<sequence>MRLPRLPKWLRISTGCPSALLSRSGIPSRFPGTGNRSCRPSSGGCTLPGMSRHNDSGPGNDHTDVGWAAMAAQPENSGEPRPPLLPRTATPLGEPLDPEKEVRRILGLGGITVRSSR</sequence>
<proteinExistence type="predicted"/>
<name>A0A239J5D6_9ACTN</name>